<keyword evidence="3 5" id="KW-0347">Helicase</keyword>
<feature type="compositionally biased region" description="Basic and acidic residues" evidence="7">
    <location>
        <begin position="1485"/>
        <end position="1523"/>
    </location>
</feature>
<name>A0AAD7JLN7_9AGAR</name>
<keyword evidence="6" id="KW-0175">Coiled coil</keyword>
<organism evidence="9 10">
    <name type="scientific">Mycena metata</name>
    <dbReference type="NCBI Taxonomy" id="1033252"/>
    <lineage>
        <taxon>Eukaryota</taxon>
        <taxon>Fungi</taxon>
        <taxon>Dikarya</taxon>
        <taxon>Basidiomycota</taxon>
        <taxon>Agaricomycotina</taxon>
        <taxon>Agaricomycetes</taxon>
        <taxon>Agaricomycetidae</taxon>
        <taxon>Agaricales</taxon>
        <taxon>Marasmiineae</taxon>
        <taxon>Mycenaceae</taxon>
        <taxon>Mycena</taxon>
    </lineage>
</organism>
<dbReference type="PROSITE" id="PS51198">
    <property type="entry name" value="UVRD_HELICASE_ATP_BIND"/>
    <property type="match status" value="1"/>
</dbReference>
<dbReference type="PANTHER" id="PTHR21529:SF4">
    <property type="entry name" value="TPR AND ANKYRIN REPEAT-CONTAINING PROTEIN 1"/>
    <property type="match status" value="1"/>
</dbReference>
<dbReference type="GO" id="GO:0005524">
    <property type="term" value="F:ATP binding"/>
    <property type="evidence" value="ECO:0007669"/>
    <property type="project" value="UniProtKB-UniRule"/>
</dbReference>
<evidence type="ECO:0000313" key="10">
    <source>
        <dbReference type="Proteomes" id="UP001215598"/>
    </source>
</evidence>
<feature type="compositionally biased region" description="Polar residues" evidence="7">
    <location>
        <begin position="236"/>
        <end position="251"/>
    </location>
</feature>
<evidence type="ECO:0000259" key="8">
    <source>
        <dbReference type="PROSITE" id="PS51198"/>
    </source>
</evidence>
<evidence type="ECO:0000256" key="3">
    <source>
        <dbReference type="ARBA" id="ARBA00022806"/>
    </source>
</evidence>
<gene>
    <name evidence="9" type="ORF">B0H16DRAFT_352381</name>
</gene>
<reference evidence="9" key="1">
    <citation type="submission" date="2023-03" db="EMBL/GenBank/DDBJ databases">
        <title>Massive genome expansion in bonnet fungi (Mycena s.s.) driven by repeated elements and novel gene families across ecological guilds.</title>
        <authorList>
            <consortium name="Lawrence Berkeley National Laboratory"/>
            <person name="Harder C.B."/>
            <person name="Miyauchi S."/>
            <person name="Viragh M."/>
            <person name="Kuo A."/>
            <person name="Thoen E."/>
            <person name="Andreopoulos B."/>
            <person name="Lu D."/>
            <person name="Skrede I."/>
            <person name="Drula E."/>
            <person name="Henrissat B."/>
            <person name="Morin E."/>
            <person name="Kohler A."/>
            <person name="Barry K."/>
            <person name="LaButti K."/>
            <person name="Morin E."/>
            <person name="Salamov A."/>
            <person name="Lipzen A."/>
            <person name="Mereny Z."/>
            <person name="Hegedus B."/>
            <person name="Baldrian P."/>
            <person name="Stursova M."/>
            <person name="Weitz H."/>
            <person name="Taylor A."/>
            <person name="Grigoriev I.V."/>
            <person name="Nagy L.G."/>
            <person name="Martin F."/>
            <person name="Kauserud H."/>
        </authorList>
    </citation>
    <scope>NUCLEOTIDE SEQUENCE</scope>
    <source>
        <strain evidence="9">CBHHK182m</strain>
    </source>
</reference>
<dbReference type="EMBL" id="JARKIB010000022">
    <property type="protein sequence ID" value="KAJ7767184.1"/>
    <property type="molecule type" value="Genomic_DNA"/>
</dbReference>
<keyword evidence="2 5" id="KW-0378">Hydrolase</keyword>
<dbReference type="GO" id="GO:0004386">
    <property type="term" value="F:helicase activity"/>
    <property type="evidence" value="ECO:0007669"/>
    <property type="project" value="UniProtKB-UniRule"/>
</dbReference>
<evidence type="ECO:0000313" key="9">
    <source>
        <dbReference type="EMBL" id="KAJ7767184.1"/>
    </source>
</evidence>
<dbReference type="GO" id="GO:0016787">
    <property type="term" value="F:hydrolase activity"/>
    <property type="evidence" value="ECO:0007669"/>
    <property type="project" value="UniProtKB-UniRule"/>
</dbReference>
<dbReference type="Pfam" id="PF00580">
    <property type="entry name" value="UvrD-helicase"/>
    <property type="match status" value="1"/>
</dbReference>
<evidence type="ECO:0000256" key="6">
    <source>
        <dbReference type="SAM" id="Coils"/>
    </source>
</evidence>
<evidence type="ECO:0000256" key="1">
    <source>
        <dbReference type="ARBA" id="ARBA00022741"/>
    </source>
</evidence>
<dbReference type="Gene3D" id="3.40.50.300">
    <property type="entry name" value="P-loop containing nucleotide triphosphate hydrolases"/>
    <property type="match status" value="2"/>
</dbReference>
<feature type="binding site" evidence="5">
    <location>
        <begin position="490"/>
        <end position="497"/>
    </location>
    <ligand>
        <name>ATP</name>
        <dbReference type="ChEBI" id="CHEBI:30616"/>
    </ligand>
</feature>
<dbReference type="InterPro" id="IPR039904">
    <property type="entry name" value="TRANK1"/>
</dbReference>
<evidence type="ECO:0000256" key="7">
    <source>
        <dbReference type="SAM" id="MobiDB-lite"/>
    </source>
</evidence>
<dbReference type="InterPro" id="IPR011990">
    <property type="entry name" value="TPR-like_helical_dom_sf"/>
</dbReference>
<keyword evidence="4 5" id="KW-0067">ATP-binding</keyword>
<dbReference type="SUPFAM" id="SSF48452">
    <property type="entry name" value="TPR-like"/>
    <property type="match status" value="1"/>
</dbReference>
<feature type="domain" description="UvrD-like helicase ATP-binding" evidence="8">
    <location>
        <begin position="469"/>
        <end position="818"/>
    </location>
</feature>
<accession>A0AAD7JLN7</accession>
<dbReference type="InterPro" id="IPR027417">
    <property type="entry name" value="P-loop_NTPase"/>
</dbReference>
<feature type="region of interest" description="Disordered" evidence="7">
    <location>
        <begin position="133"/>
        <end position="156"/>
    </location>
</feature>
<evidence type="ECO:0000256" key="5">
    <source>
        <dbReference type="PROSITE-ProRule" id="PRU00560"/>
    </source>
</evidence>
<evidence type="ECO:0000256" key="2">
    <source>
        <dbReference type="ARBA" id="ARBA00022801"/>
    </source>
</evidence>
<feature type="region of interest" description="Disordered" evidence="7">
    <location>
        <begin position="230"/>
        <end position="251"/>
    </location>
</feature>
<dbReference type="Proteomes" id="UP001215598">
    <property type="component" value="Unassembled WGS sequence"/>
</dbReference>
<proteinExistence type="predicted"/>
<dbReference type="PANTHER" id="PTHR21529">
    <property type="entry name" value="MAMMARY TURMOR VIRUS RECEPTOR HOMOLOG 1, 2 MTVR1, 2"/>
    <property type="match status" value="1"/>
</dbReference>
<sequence length="1723" mass="194251">MALFRKAPYRSNLFESTALVTLEAVENAVSEVLEIVHEGNVQRIMDYIISNELPAVSRLLLSRLDPQLIMSQFPHVPEAFAGSLVSKVLFQLSKFFVFVHNVPVHKEHYQLVKEAPLVLSTLAPSIVVPEPKQGTSVRAKGKGLGQRAGKMARREATQEKNVLTTNTGPFQRLGIPVPGTRQELEEAKELVLVTQQSILKAYLESLRQPAVAASLESMLIVQASPLPKQFEEPTEAAQSDGGSEKGNSSSVETISPIFQQPLKFSSLYRRRATGFGQWKITMAPRAEHDLRDYSRRDRQTFGLIVDKMRDLSNGVFSAKNYRQINNGSSIEVAIYEAKVTNQLRLVYQIDCGPIHGTNSEEQSLKIFGVYEEAKLTRGSLWESMSRELRKRGEGYRDRCAQRQLAAGAKDSLFLPLQFPAQEDGRLNSARVPDLPADDVEEIQSLLLKTVHFSQSLFEGIVADLDVAFVLEISPKELEVVEHPHSCYVLGRSGTGKTTTMLYKMLLIEATHDTDTRKYRQMFVTKSRTLADKVGEHFGKLLGGHRPSAVSENAKAAIKADRVLILENETDWRSDLPRKYSDLQDADFPLFLSFDQLCAMIERDMEAIGVQNTRAAVPWLSYKTFESDYWPHFPQTLRKGFGPSTIFSEFLGVIMGSEQALLSKHFCLEREAYLNLADRGHSTFAGQRERIYDLFKKYVSQKRRLGDRDAADRTHAILEFFRTQGSPGRKIDFLYVDEAQDNLLVDGLLLRSLCQNSNGLFWAGDTAQTINVGSSFRFNELKAFLFRIEQRRREKHPELNFQQITPPRTFQLTLNHRSHSGIVNCAHSIVELITKLWPDAIDVLERERGTVDGPRPIFFTNWDGESPECKQFLFGNQRSGGHSELGAHQCVSIIFGFYLPYFFTIVQGILVRDEAAREKLHKEVGDIGLILNLYESKGLEFNDVLLYNFFEDSNVLEAQWRVVLNTLSQSNNVGPTPTFDKILHANVCTELKFLYVAITRARSNIWIADCSTKGEPMRMLWTSKDLVENRRLEGGTPRFASSTTAAADWEERGRSFFESEHFSQARLCYERAKMPREAAVAHAYHLRERAAQVPSTFRESGAKKAAFSRAADAFVACSKNYAGEGALVYLRRAGECFEHSGDTEMAIHTYYKGRHFDDIAELYRTGNKFDEAVAVVETHRRDMDPEKTEKVISAARLFYLKKGQIQKALPLFKSPEEALECLQRRDLHTQQASLLQFLGKFSAAAEIHFVAGRILQAAELFIQDRTFDRASECVLQALWDRISFMQVPNSKDPPVSRLLALVAQVDWSTLPQSVRDEASVIQAIVNREVAELQRLGRLFERNNPALALLCLEHHFNTAPEIRDLPTDALEQCLQNFRRYKMLLKKFANANPCSSESRVYEKVFGFRRVEGQNNYSIGPGTFLHRSLRKGSNGSTVVSGSTLRTVFSQLLKARLKERVQIERDIMARLPPPPAADALAATGVTILQPERRESKQDGEDVLRDGEGSLGDLKELRDGGKLASKSEDDVLSEDGQVETDGHHDAPIATLKWSEQEAVAAGRIQHAVLRARHRVENEQSELSTQLSQFFEECHGKSATTEMDRLYRVHFLGPLPHLLLCLQMAYKQAQGEKAEASKEIATAQGEALERADMNYKEMQRILKAVNRVQKMLRPSARESIHTQGDVNKLKGVAGEAILLLGNLPFNLAPAVQEHLKIASKVFLDVERDQA</sequence>
<evidence type="ECO:0000256" key="4">
    <source>
        <dbReference type="ARBA" id="ARBA00022840"/>
    </source>
</evidence>
<protein>
    <recommendedName>
        <fullName evidence="8">UvrD-like helicase ATP-binding domain-containing protein</fullName>
    </recommendedName>
</protein>
<keyword evidence="10" id="KW-1185">Reference proteome</keyword>
<feature type="region of interest" description="Disordered" evidence="7">
    <location>
        <begin position="1484"/>
        <end position="1537"/>
    </location>
</feature>
<keyword evidence="1 5" id="KW-0547">Nucleotide-binding</keyword>
<comment type="caution">
    <text evidence="9">The sequence shown here is derived from an EMBL/GenBank/DDBJ whole genome shotgun (WGS) entry which is preliminary data.</text>
</comment>
<dbReference type="InterPro" id="IPR014016">
    <property type="entry name" value="UvrD-like_ATP-bd"/>
</dbReference>
<dbReference type="SUPFAM" id="SSF52540">
    <property type="entry name" value="P-loop containing nucleoside triphosphate hydrolases"/>
    <property type="match status" value="1"/>
</dbReference>
<feature type="coiled-coil region" evidence="6">
    <location>
        <begin position="1612"/>
        <end position="1661"/>
    </location>
</feature>